<feature type="transmembrane region" description="Helical" evidence="7">
    <location>
        <begin position="204"/>
        <end position="225"/>
    </location>
</feature>
<organism evidence="8 9">
    <name type="scientific">Xanthobacter oligotrophicus</name>
    <dbReference type="NCBI Taxonomy" id="2607286"/>
    <lineage>
        <taxon>Bacteria</taxon>
        <taxon>Pseudomonadati</taxon>
        <taxon>Pseudomonadota</taxon>
        <taxon>Alphaproteobacteria</taxon>
        <taxon>Hyphomicrobiales</taxon>
        <taxon>Xanthobacteraceae</taxon>
        <taxon>Xanthobacter</taxon>
    </lineage>
</organism>
<keyword evidence="2" id="KW-0813">Transport</keyword>
<dbReference type="InterPro" id="IPR036458">
    <property type="entry name" value="Na:dicarbo_symporter_sf"/>
</dbReference>
<feature type="transmembrane region" description="Helical" evidence="7">
    <location>
        <begin position="231"/>
        <end position="261"/>
    </location>
</feature>
<dbReference type="InterPro" id="IPR018107">
    <property type="entry name" value="Na-dicarboxylate_symporter_CS"/>
</dbReference>
<dbReference type="Gene3D" id="1.10.3860.10">
    <property type="entry name" value="Sodium:dicarboxylate symporter"/>
    <property type="match status" value="1"/>
</dbReference>
<dbReference type="Pfam" id="PF00375">
    <property type="entry name" value="SDF"/>
    <property type="match status" value="1"/>
</dbReference>
<dbReference type="PROSITE" id="PS00714">
    <property type="entry name" value="NA_DICARBOXYL_SYMP_2"/>
    <property type="match status" value="1"/>
</dbReference>
<evidence type="ECO:0000313" key="8">
    <source>
        <dbReference type="EMBL" id="MFG1372763.1"/>
    </source>
</evidence>
<evidence type="ECO:0000256" key="6">
    <source>
        <dbReference type="ARBA" id="ARBA00023136"/>
    </source>
</evidence>
<proteinExistence type="predicted"/>
<dbReference type="PANTHER" id="PTHR42865:SF1">
    <property type="entry name" value="AEROBIC C4-DICARBOXYLATE TRANSPORT PROTEIN"/>
    <property type="match status" value="1"/>
</dbReference>
<evidence type="ECO:0000256" key="5">
    <source>
        <dbReference type="ARBA" id="ARBA00022989"/>
    </source>
</evidence>
<keyword evidence="6 7" id="KW-0472">Membrane</keyword>
<evidence type="ECO:0000256" key="7">
    <source>
        <dbReference type="SAM" id="Phobius"/>
    </source>
</evidence>
<evidence type="ECO:0000256" key="2">
    <source>
        <dbReference type="ARBA" id="ARBA00022448"/>
    </source>
</evidence>
<evidence type="ECO:0000256" key="1">
    <source>
        <dbReference type="ARBA" id="ARBA00004141"/>
    </source>
</evidence>
<dbReference type="PRINTS" id="PR00173">
    <property type="entry name" value="EDTRNSPORT"/>
</dbReference>
<reference evidence="8 9" key="1">
    <citation type="submission" date="2024-02" db="EMBL/GenBank/DDBJ databases">
        <title>Expansion and revision of Xanthobacter and proposal of Roseixanthobacter gen. nov.</title>
        <authorList>
            <person name="Soltysiak M.P.M."/>
            <person name="Jalihal A."/>
            <person name="Ory A."/>
            <person name="Chrisophersen C."/>
            <person name="Lee A.D."/>
            <person name="Boulton J."/>
            <person name="Springer M."/>
        </authorList>
    </citation>
    <scope>NUCLEOTIDE SEQUENCE [LARGE SCALE GENOMIC DNA]</scope>
    <source>
        <strain evidence="8 9">23A</strain>
    </source>
</reference>
<evidence type="ECO:0000256" key="4">
    <source>
        <dbReference type="ARBA" id="ARBA00022847"/>
    </source>
</evidence>
<feature type="transmembrane region" description="Helical" evidence="7">
    <location>
        <begin position="91"/>
        <end position="111"/>
    </location>
</feature>
<comment type="caution">
    <text evidence="8">The sequence shown here is derived from an EMBL/GenBank/DDBJ whole genome shotgun (WGS) entry which is preliminary data.</text>
</comment>
<dbReference type="SUPFAM" id="SSF118215">
    <property type="entry name" value="Proton glutamate symport protein"/>
    <property type="match status" value="1"/>
</dbReference>
<accession>A0ABW6ZVK6</accession>
<keyword evidence="9" id="KW-1185">Reference proteome</keyword>
<keyword evidence="4" id="KW-0769">Symport</keyword>
<dbReference type="PANTHER" id="PTHR42865">
    <property type="entry name" value="PROTON/GLUTAMATE-ASPARTATE SYMPORTER"/>
    <property type="match status" value="1"/>
</dbReference>
<sequence length="460" mass="48019">MSSISHSSASPPKKKPVWKGLGFQVGVSMVLGVVVGLIWPELGASLKLLGDIFLRLIKTAVAPLVFLTVVAGIAAAGDFKRVGKVGLTATIYFEIVSTIAIVYGLAAAYLFNVGRGMGHVAASQQAEKGAANAAKLASQSHTTFDQFLLNVFPDNFVGAFAKGELLQVLVIAIIFGAALLSLKPDKRAPIEGGLATISNAFFEFIHLIMKLAPVGTFGAVAYAVGANGTDVLIALAWLVLSFYLTIIGFIAIVLGAICLIFRINLLGLLRYIKDEIIVVLGTASSESVLPKLLEKLPGYGASRQAVGLVMPTGYAFNLDGTSIYMGMGVVFLSHAYGIDITWTQLGTLMAIMLLTSKGAATVSGGTFVVFAATVTASGFIPVEGLALLFGVYRFMSMAVATCNVVGNCVATIVTAKLCGEFDPAKAALANRDPQAAERAIVSEFELAAPAERGRPAMAAT</sequence>
<feature type="transmembrane region" description="Helical" evidence="7">
    <location>
        <begin position="21"/>
        <end position="40"/>
    </location>
</feature>
<gene>
    <name evidence="8" type="ORF">V5F32_11360</name>
</gene>
<dbReference type="RefSeq" id="WP_393992624.1">
    <property type="nucleotide sequence ID" value="NZ_JBAFVH010000006.1"/>
</dbReference>
<feature type="transmembrane region" description="Helical" evidence="7">
    <location>
        <begin position="60"/>
        <end position="79"/>
    </location>
</feature>
<dbReference type="EMBL" id="JBAFVH010000006">
    <property type="protein sequence ID" value="MFG1372763.1"/>
    <property type="molecule type" value="Genomic_DNA"/>
</dbReference>
<keyword evidence="5 7" id="KW-1133">Transmembrane helix</keyword>
<evidence type="ECO:0000313" key="9">
    <source>
        <dbReference type="Proteomes" id="UP001604002"/>
    </source>
</evidence>
<comment type="subcellular location">
    <subcellularLocation>
        <location evidence="1">Membrane</location>
        <topology evidence="1">Multi-pass membrane protein</topology>
    </subcellularLocation>
</comment>
<feature type="transmembrane region" description="Helical" evidence="7">
    <location>
        <begin position="165"/>
        <end position="183"/>
    </location>
</feature>
<keyword evidence="3 7" id="KW-0812">Transmembrane</keyword>
<evidence type="ECO:0000256" key="3">
    <source>
        <dbReference type="ARBA" id="ARBA00022692"/>
    </source>
</evidence>
<dbReference type="InterPro" id="IPR001991">
    <property type="entry name" value="Na-dicarboxylate_symporter"/>
</dbReference>
<protein>
    <submittedName>
        <fullName evidence="8">Cation:dicarboxylase symporter family transporter</fullName>
    </submittedName>
</protein>
<dbReference type="Proteomes" id="UP001604002">
    <property type="component" value="Unassembled WGS sequence"/>
</dbReference>
<name>A0ABW6ZVK6_9HYPH</name>
<feature type="transmembrane region" description="Helical" evidence="7">
    <location>
        <begin position="367"/>
        <end position="389"/>
    </location>
</feature>
<feature type="transmembrane region" description="Helical" evidence="7">
    <location>
        <begin position="335"/>
        <end position="355"/>
    </location>
</feature>